<accession>A0ABV7XQA0</accession>
<dbReference type="RefSeq" id="WP_386745481.1">
    <property type="nucleotide sequence ID" value="NZ_JBHRYA010000012.1"/>
</dbReference>
<feature type="region of interest" description="Disordered" evidence="1">
    <location>
        <begin position="268"/>
        <end position="300"/>
    </location>
</feature>
<dbReference type="CDD" id="cd07818">
    <property type="entry name" value="SRPBCC_1"/>
    <property type="match status" value="1"/>
</dbReference>
<feature type="compositionally biased region" description="Acidic residues" evidence="1">
    <location>
        <begin position="276"/>
        <end position="288"/>
    </location>
</feature>
<comment type="caution">
    <text evidence="2">The sequence shown here is derived from an EMBL/GenBank/DDBJ whole genome shotgun (WGS) entry which is preliminary data.</text>
</comment>
<name>A0ABV7XQA0_9GAMM</name>
<dbReference type="Gene3D" id="3.20.80.10">
    <property type="entry name" value="Regulatory factor, effector binding domain"/>
    <property type="match status" value="1"/>
</dbReference>
<organism evidence="2 3">
    <name type="scientific">Luteimonas soli</name>
    <dbReference type="NCBI Taxonomy" id="1648966"/>
    <lineage>
        <taxon>Bacteria</taxon>
        <taxon>Pseudomonadati</taxon>
        <taxon>Pseudomonadota</taxon>
        <taxon>Gammaproteobacteria</taxon>
        <taxon>Lysobacterales</taxon>
        <taxon>Lysobacteraceae</taxon>
        <taxon>Luteimonas</taxon>
    </lineage>
</organism>
<sequence length="398" mass="43902">MTRLIEILISLAIVAALMLLVGLVLPSSRHLSESVETNRKMTIVFDTLNSLRRFTDWNALALRDPQADFDLSGPASGVGAKLTWTSDVKQVGEGSWELIESVPRKSVKYAIEDQRRGHDKVTEFTLTPTGRGAVKRNVEITQTYDVEYGWNLIGRYAGLYVSRHVGDDMKLGLTRLSSMLASVPNVDYAVKGSKMRGMAVMERPAEDLLVVKAGSIERNNEKIKTSMKSNMEWIKRTMDANGLVAAGPMRIISTELGRENYTFDIAQPVRKAGSGADEDAGNGDENEDEKTATAAEQDGDEPTFVVDTQTPVVAAGEPLDVKIPDGAPVEYVQTEPGRVAMTYYTGFMAELDNVRNALRAWALTQGDDVVGRPYEIYKNGIDQAFTAEGEYEVYWTLK</sequence>
<evidence type="ECO:0000313" key="2">
    <source>
        <dbReference type="EMBL" id="MFC3717493.1"/>
    </source>
</evidence>
<dbReference type="SUPFAM" id="SSF55961">
    <property type="entry name" value="Bet v1-like"/>
    <property type="match status" value="1"/>
</dbReference>
<keyword evidence="3" id="KW-1185">Reference proteome</keyword>
<dbReference type="Proteomes" id="UP001595705">
    <property type="component" value="Unassembled WGS sequence"/>
</dbReference>
<proteinExistence type="predicted"/>
<dbReference type="Gene3D" id="3.30.530.20">
    <property type="match status" value="1"/>
</dbReference>
<dbReference type="InterPro" id="IPR023393">
    <property type="entry name" value="START-like_dom_sf"/>
</dbReference>
<dbReference type="InterPro" id="IPR011256">
    <property type="entry name" value="Reg_factor_effector_dom_sf"/>
</dbReference>
<dbReference type="EMBL" id="JBHRYA010000012">
    <property type="protein sequence ID" value="MFC3717493.1"/>
    <property type="molecule type" value="Genomic_DNA"/>
</dbReference>
<evidence type="ECO:0000256" key="1">
    <source>
        <dbReference type="SAM" id="MobiDB-lite"/>
    </source>
</evidence>
<evidence type="ECO:0000313" key="3">
    <source>
        <dbReference type="Proteomes" id="UP001595705"/>
    </source>
</evidence>
<reference evidence="3" key="1">
    <citation type="journal article" date="2019" name="Int. J. Syst. Evol. Microbiol.">
        <title>The Global Catalogue of Microorganisms (GCM) 10K type strain sequencing project: providing services to taxonomists for standard genome sequencing and annotation.</title>
        <authorList>
            <consortium name="The Broad Institute Genomics Platform"/>
            <consortium name="The Broad Institute Genome Sequencing Center for Infectious Disease"/>
            <person name="Wu L."/>
            <person name="Ma J."/>
        </authorList>
    </citation>
    <scope>NUCLEOTIDE SEQUENCE [LARGE SCALE GENOMIC DNA]</scope>
    <source>
        <strain evidence="3">KCTC 42441</strain>
    </source>
</reference>
<gene>
    <name evidence="2" type="ORF">ACFONC_15180</name>
</gene>
<protein>
    <submittedName>
        <fullName evidence="2">Polyketide cyclase</fullName>
    </submittedName>
</protein>